<protein>
    <submittedName>
        <fullName evidence="1">Uncharacterized protein</fullName>
    </submittedName>
</protein>
<dbReference type="OMA" id="INETSAM"/>
<evidence type="ECO:0000313" key="1">
    <source>
        <dbReference type="EMBL" id="EPQ57889.1"/>
    </source>
</evidence>
<proteinExistence type="predicted"/>
<dbReference type="AlphaFoldDB" id="S7RX14"/>
<reference evidence="1" key="1">
    <citation type="journal article" date="2012" name="Science">
        <title>The Paleozoic origin of enzymatic lignin decomposition reconstructed from 31 fungal genomes.</title>
        <authorList>
            <person name="Floudas D."/>
            <person name="Binder M."/>
            <person name="Riley R."/>
            <person name="Barry K."/>
            <person name="Blanchette R.A."/>
            <person name="Henrissat B."/>
            <person name="Martinez A.T."/>
            <person name="Otillar R."/>
            <person name="Spatafora J.W."/>
            <person name="Yadav J.S."/>
            <person name="Aerts A."/>
            <person name="Benoit I."/>
            <person name="Boyd A."/>
            <person name="Carlson A."/>
            <person name="Copeland A."/>
            <person name="Coutinho P.M."/>
            <person name="de Vries R.P."/>
            <person name="Ferreira P."/>
            <person name="Findley K."/>
            <person name="Foster B."/>
            <person name="Gaskell J."/>
            <person name="Glotzer D."/>
            <person name="Gorecki P."/>
            <person name="Heitman J."/>
            <person name="Hesse C."/>
            <person name="Hori C."/>
            <person name="Igarashi K."/>
            <person name="Jurgens J.A."/>
            <person name="Kallen N."/>
            <person name="Kersten P."/>
            <person name="Kohler A."/>
            <person name="Kuees U."/>
            <person name="Kumar T.K.A."/>
            <person name="Kuo A."/>
            <person name="LaButti K."/>
            <person name="Larrondo L.F."/>
            <person name="Lindquist E."/>
            <person name="Ling A."/>
            <person name="Lombard V."/>
            <person name="Lucas S."/>
            <person name="Lundell T."/>
            <person name="Martin R."/>
            <person name="McLaughlin D.J."/>
            <person name="Morgenstern I."/>
            <person name="Morin E."/>
            <person name="Murat C."/>
            <person name="Nagy L.G."/>
            <person name="Nolan M."/>
            <person name="Ohm R.A."/>
            <person name="Patyshakuliyeva A."/>
            <person name="Rokas A."/>
            <person name="Ruiz-Duenas F.J."/>
            <person name="Sabat G."/>
            <person name="Salamov A."/>
            <person name="Samejima M."/>
            <person name="Schmutz J."/>
            <person name="Slot J.C."/>
            <person name="St John F."/>
            <person name="Stenlid J."/>
            <person name="Sun H."/>
            <person name="Sun S."/>
            <person name="Syed K."/>
            <person name="Tsang A."/>
            <person name="Wiebenga A."/>
            <person name="Young D."/>
            <person name="Pisabarro A."/>
            <person name="Eastwood D.C."/>
            <person name="Martin F."/>
            <person name="Cullen D."/>
            <person name="Grigoriev I.V."/>
            <person name="Hibbett D.S."/>
        </authorList>
    </citation>
    <scope>NUCLEOTIDE SEQUENCE [LARGE SCALE GENOMIC DNA]</scope>
    <source>
        <strain evidence="1">ATCC 11539</strain>
    </source>
</reference>
<dbReference type="HOGENOM" id="CLU_139304_0_0_1"/>
<keyword evidence="2" id="KW-1185">Reference proteome</keyword>
<organism evidence="1 2">
    <name type="scientific">Gloeophyllum trabeum (strain ATCC 11539 / FP-39264 / Madison 617)</name>
    <name type="common">Brown rot fungus</name>
    <dbReference type="NCBI Taxonomy" id="670483"/>
    <lineage>
        <taxon>Eukaryota</taxon>
        <taxon>Fungi</taxon>
        <taxon>Dikarya</taxon>
        <taxon>Basidiomycota</taxon>
        <taxon>Agaricomycotina</taxon>
        <taxon>Agaricomycetes</taxon>
        <taxon>Gloeophyllales</taxon>
        <taxon>Gloeophyllaceae</taxon>
        <taxon>Gloeophyllum</taxon>
    </lineage>
</organism>
<evidence type="ECO:0000313" key="2">
    <source>
        <dbReference type="Proteomes" id="UP000030669"/>
    </source>
</evidence>
<feature type="non-terminal residue" evidence="1">
    <location>
        <position position="1"/>
    </location>
</feature>
<name>S7RX14_GLOTA</name>
<dbReference type="KEGG" id="gtr:GLOTRDRAFT_36323"/>
<dbReference type="OrthoDB" id="3264586at2759"/>
<gene>
    <name evidence="1" type="ORF">GLOTRDRAFT_36323</name>
</gene>
<dbReference type="eggNOG" id="ENOG502SXGN">
    <property type="taxonomic scope" value="Eukaryota"/>
</dbReference>
<dbReference type="EMBL" id="KB469298">
    <property type="protein sequence ID" value="EPQ57889.1"/>
    <property type="molecule type" value="Genomic_DNA"/>
</dbReference>
<accession>S7RX14</accession>
<dbReference type="GeneID" id="19305695"/>
<sequence>NSLQDMLCMLQELQKRKAAKTSTRSVAFQNQKKAIYADARKNAAAMVEEGVSYIEQCREQLKGLKAQESSYEKVFPDLMQTWKAHDETVRALLALYAPFFEDLSERRSEEINTASSMCECHAFLNEC</sequence>
<dbReference type="RefSeq" id="XP_007862896.1">
    <property type="nucleotide sequence ID" value="XM_007864705.1"/>
</dbReference>
<dbReference type="Proteomes" id="UP000030669">
    <property type="component" value="Unassembled WGS sequence"/>
</dbReference>